<accession>A0ABW3HDF1</accession>
<sequence length="151" mass="17353">MTRSKRLKPVIDLAEREESQLAQAYTAQLRQHQLAQEKLQQLVLYRLDYAAMAEQAPGRPIDLARLQGARAFLQRLSEAIGMQEAEIRRIDGLVNQARGLWLGAKRHQKSINDLVLGYQAQERQMSDKREQKQQDEMAGQRMAWRLSAQVG</sequence>
<comment type="similarity">
    <text evidence="2">Belongs to the FliJ family.</text>
</comment>
<gene>
    <name evidence="11" type="primary">fliJ</name>
    <name evidence="11" type="ORF">ACFQ0F_03640</name>
</gene>
<evidence type="ECO:0000256" key="9">
    <source>
        <dbReference type="ARBA" id="ARBA00023136"/>
    </source>
</evidence>
<reference evidence="12" key="1">
    <citation type="journal article" date="2019" name="Int. J. Syst. Evol. Microbiol.">
        <title>The Global Catalogue of Microorganisms (GCM) 10K type strain sequencing project: providing services to taxonomists for standard genome sequencing and annotation.</title>
        <authorList>
            <consortium name="The Broad Institute Genomics Platform"/>
            <consortium name="The Broad Institute Genome Sequencing Center for Infectious Disease"/>
            <person name="Wu L."/>
            <person name="Ma J."/>
        </authorList>
    </citation>
    <scope>NUCLEOTIDE SEQUENCE [LARGE SCALE GENOMIC DNA]</scope>
    <source>
        <strain evidence="12">CCUG 63419</strain>
    </source>
</reference>
<evidence type="ECO:0000256" key="6">
    <source>
        <dbReference type="ARBA" id="ARBA00022500"/>
    </source>
</evidence>
<keyword evidence="10" id="KW-1006">Bacterial flagellum protein export</keyword>
<evidence type="ECO:0000256" key="8">
    <source>
        <dbReference type="ARBA" id="ARBA00022927"/>
    </source>
</evidence>
<dbReference type="InterPro" id="IPR053716">
    <property type="entry name" value="Flag_assembly_chemotaxis_eff"/>
</dbReference>
<evidence type="ECO:0000256" key="7">
    <source>
        <dbReference type="ARBA" id="ARBA00022795"/>
    </source>
</evidence>
<evidence type="ECO:0000313" key="12">
    <source>
        <dbReference type="Proteomes" id="UP001597044"/>
    </source>
</evidence>
<dbReference type="Pfam" id="PF02050">
    <property type="entry name" value="FliJ"/>
    <property type="match status" value="1"/>
</dbReference>
<keyword evidence="4" id="KW-0813">Transport</keyword>
<dbReference type="NCBIfam" id="TIGR02473">
    <property type="entry name" value="flagell_FliJ"/>
    <property type="match status" value="1"/>
</dbReference>
<comment type="caution">
    <text evidence="11">The sequence shown here is derived from an EMBL/GenBank/DDBJ whole genome shotgun (WGS) entry which is preliminary data.</text>
</comment>
<dbReference type="Proteomes" id="UP001597044">
    <property type="component" value="Unassembled WGS sequence"/>
</dbReference>
<evidence type="ECO:0000256" key="2">
    <source>
        <dbReference type="ARBA" id="ARBA00010004"/>
    </source>
</evidence>
<evidence type="ECO:0000256" key="10">
    <source>
        <dbReference type="ARBA" id="ARBA00023225"/>
    </source>
</evidence>
<dbReference type="PANTHER" id="PTHR38786:SF1">
    <property type="entry name" value="FLAGELLAR FLIJ PROTEIN"/>
    <property type="match status" value="1"/>
</dbReference>
<dbReference type="EMBL" id="JBHTIT010000001">
    <property type="protein sequence ID" value="MFD0949490.1"/>
    <property type="molecule type" value="Genomic_DNA"/>
</dbReference>
<keyword evidence="5" id="KW-1003">Cell membrane</keyword>
<keyword evidence="9" id="KW-0472">Membrane</keyword>
<keyword evidence="6" id="KW-0145">Chemotaxis</keyword>
<keyword evidence="8" id="KW-0653">Protein transport</keyword>
<name>A0ABW3HDF1_9GAMM</name>
<evidence type="ECO:0000313" key="11">
    <source>
        <dbReference type="EMBL" id="MFD0949490.1"/>
    </source>
</evidence>
<evidence type="ECO:0000256" key="4">
    <source>
        <dbReference type="ARBA" id="ARBA00022448"/>
    </source>
</evidence>
<keyword evidence="12" id="KW-1185">Reference proteome</keyword>
<organism evidence="11 12">
    <name type="scientific">Paraperlucidibaca wandonensis</name>
    <dbReference type="NCBI Taxonomy" id="1268273"/>
    <lineage>
        <taxon>Bacteria</taxon>
        <taxon>Pseudomonadati</taxon>
        <taxon>Pseudomonadota</taxon>
        <taxon>Gammaproteobacteria</taxon>
        <taxon>Moraxellales</taxon>
        <taxon>Moraxellaceae</taxon>
        <taxon>Paraperlucidibaca</taxon>
    </lineage>
</organism>
<proteinExistence type="inferred from homology"/>
<evidence type="ECO:0000256" key="3">
    <source>
        <dbReference type="ARBA" id="ARBA00020392"/>
    </source>
</evidence>
<evidence type="ECO:0000256" key="1">
    <source>
        <dbReference type="ARBA" id="ARBA00004413"/>
    </source>
</evidence>
<evidence type="ECO:0000256" key="5">
    <source>
        <dbReference type="ARBA" id="ARBA00022475"/>
    </source>
</evidence>
<keyword evidence="11" id="KW-0966">Cell projection</keyword>
<dbReference type="InterPro" id="IPR012823">
    <property type="entry name" value="Flagell_FliJ"/>
</dbReference>
<keyword evidence="11" id="KW-0282">Flagellum</keyword>
<protein>
    <recommendedName>
        <fullName evidence="3">Flagellar FliJ protein</fullName>
    </recommendedName>
</protein>
<keyword evidence="7" id="KW-1005">Bacterial flagellum biogenesis</keyword>
<dbReference type="InterPro" id="IPR052570">
    <property type="entry name" value="FliJ"/>
</dbReference>
<keyword evidence="11" id="KW-0969">Cilium</keyword>
<comment type="subcellular location">
    <subcellularLocation>
        <location evidence="1">Cell membrane</location>
        <topology evidence="1">Peripheral membrane protein</topology>
        <orientation evidence="1">Cytoplasmic side</orientation>
    </subcellularLocation>
</comment>
<dbReference type="Gene3D" id="1.10.287.1700">
    <property type="match status" value="1"/>
</dbReference>
<dbReference type="RefSeq" id="WP_340674607.1">
    <property type="nucleotide sequence ID" value="NZ_JBHTIT010000001.1"/>
</dbReference>
<dbReference type="PANTHER" id="PTHR38786">
    <property type="entry name" value="FLAGELLAR FLIJ PROTEIN"/>
    <property type="match status" value="1"/>
</dbReference>